<comment type="similarity">
    <text evidence="2 7">Belongs to the glucose-6-phosphate dehydrogenase family.</text>
</comment>
<feature type="binding site" evidence="7">
    <location>
        <position position="261"/>
    </location>
    <ligand>
        <name>substrate</name>
    </ligand>
</feature>
<feature type="binding site" evidence="7">
    <location>
        <begin position="109"/>
        <end position="110"/>
    </location>
    <ligand>
        <name>NADP(+)</name>
        <dbReference type="ChEBI" id="CHEBI:58349"/>
    </ligand>
</feature>
<comment type="caution">
    <text evidence="11">The sequence shown here is derived from an EMBL/GenBank/DDBJ whole genome shotgun (WGS) entry which is preliminary data.</text>
</comment>
<dbReference type="InterPro" id="IPR019796">
    <property type="entry name" value="G6P_DH_AS"/>
</dbReference>
<accession>A0A372LUY9</accession>
<dbReference type="AlphaFoldDB" id="A0A372LUY9"/>
<evidence type="ECO:0000256" key="1">
    <source>
        <dbReference type="ARBA" id="ARBA00004937"/>
    </source>
</evidence>
<dbReference type="InterPro" id="IPR022674">
    <property type="entry name" value="G6P_DH_NAD-bd"/>
</dbReference>
<dbReference type="PANTHER" id="PTHR23429">
    <property type="entry name" value="GLUCOSE-6-PHOSPHATE 1-DEHYDROGENASE G6PD"/>
    <property type="match status" value="1"/>
</dbReference>
<comment type="pathway">
    <text evidence="1 7">Carbohydrate degradation; pentose phosphate pathway; D-ribulose 5-phosphate from D-glucose 6-phosphate (oxidative stage): step 1/3.</text>
</comment>
<dbReference type="InterPro" id="IPR036291">
    <property type="entry name" value="NAD(P)-bd_dom_sf"/>
</dbReference>
<dbReference type="Pfam" id="PF00479">
    <property type="entry name" value="G6PD_N"/>
    <property type="match status" value="1"/>
</dbReference>
<sequence>MSPDSAGGTNPLRDASDRRLPRIAGPSGLVIFGVTGDLSRKKLMPAVYDLANRGLLPPGFSLIGFARREWQDEDFAQEVHDAVKEHARTPFREEVWQQLIQGMRFVQGDFDDDQAFETLKSTIQELDKAQGTGGNFAFYLSVPPKFFPQVVQQLKKHGLADQRDGSWRRAVIEKPFGHDLASARELNSIVHEVFGPDQVFRIDHYLGKETVQNILALRFANTLFEPIWNRSYVDHVQITMAEDIGIGGRAGYYDGIGAARDVIQNHLLQLLALTAMEEPASFDADALAAEKTKVLGAVQLPKDLGKHTVRGQYAAGWQGGEKVIGYLQEDGIDAGSKTDTYAAVKLTIDNRRWAGVPFYLRTGKRLGRRVTEIAVVFQRAPHSPFDHTATEELGHNALVIRVQPDEGVTVRFGSKVPGTSMEVRDVSMDFAYGESFTESSPEAYERLILDVLLGDSNLFPRTEEVELSWQILDPVEQYWDRHNKPAQYPAGTWGPVEADEMLERDGRSWRRP</sequence>
<feature type="binding site" evidence="7">
    <location>
        <position position="208"/>
    </location>
    <ligand>
        <name>substrate</name>
    </ligand>
</feature>
<feature type="binding site" evidence="7">
    <location>
        <position position="364"/>
    </location>
    <ligand>
        <name>substrate</name>
    </ligand>
</feature>
<evidence type="ECO:0000256" key="3">
    <source>
        <dbReference type="ARBA" id="ARBA00022526"/>
    </source>
</evidence>
<dbReference type="OrthoDB" id="9802739at2"/>
<comment type="caution">
    <text evidence="7">Lacks conserved residue(s) required for the propagation of feature annotation.</text>
</comment>
<dbReference type="UniPathway" id="UPA00115">
    <property type="reaction ID" value="UER00408"/>
</dbReference>
<feature type="binding site" evidence="7">
    <location>
        <position position="242"/>
    </location>
    <ligand>
        <name>substrate</name>
    </ligand>
</feature>
<dbReference type="GO" id="GO:0006006">
    <property type="term" value="P:glucose metabolic process"/>
    <property type="evidence" value="ECO:0007669"/>
    <property type="project" value="UniProtKB-KW"/>
</dbReference>
<keyword evidence="4 7" id="KW-0521">NADP</keyword>
<keyword evidence="12" id="KW-1185">Reference proteome</keyword>
<evidence type="ECO:0000313" key="12">
    <source>
        <dbReference type="Proteomes" id="UP000263094"/>
    </source>
</evidence>
<comment type="function">
    <text evidence="7">Catalyzes the oxidation of glucose 6-phosphate to 6-phosphogluconolactone.</text>
</comment>
<protein>
    <recommendedName>
        <fullName evidence="7">Glucose-6-phosphate 1-dehydrogenase</fullName>
        <shortName evidence="7">G6PD</shortName>
        <ecNumber evidence="7">1.1.1.49</ecNumber>
    </recommendedName>
</protein>
<dbReference type="GO" id="GO:0050661">
    <property type="term" value="F:NADP binding"/>
    <property type="evidence" value="ECO:0007669"/>
    <property type="project" value="UniProtKB-UniRule"/>
</dbReference>
<organism evidence="11 12">
    <name type="scientific">Streptomyces triticagri</name>
    <dbReference type="NCBI Taxonomy" id="2293568"/>
    <lineage>
        <taxon>Bacteria</taxon>
        <taxon>Bacillati</taxon>
        <taxon>Actinomycetota</taxon>
        <taxon>Actinomycetes</taxon>
        <taxon>Kitasatosporales</taxon>
        <taxon>Streptomycetaceae</taxon>
        <taxon>Streptomyces</taxon>
    </lineage>
</organism>
<dbReference type="PIRSF" id="PIRSF000110">
    <property type="entry name" value="G6PD"/>
    <property type="match status" value="1"/>
</dbReference>
<keyword evidence="5 7" id="KW-0560">Oxidoreductase</keyword>
<dbReference type="EMBL" id="QUAK01000237">
    <property type="protein sequence ID" value="RFU82451.1"/>
    <property type="molecule type" value="Genomic_DNA"/>
</dbReference>
<evidence type="ECO:0000256" key="8">
    <source>
        <dbReference type="SAM" id="MobiDB-lite"/>
    </source>
</evidence>
<feature type="domain" description="Glucose-6-phosphate dehydrogenase NAD-binding" evidence="9">
    <location>
        <begin position="30"/>
        <end position="213"/>
    </location>
</feature>
<dbReference type="Proteomes" id="UP000263094">
    <property type="component" value="Unassembled WGS sequence"/>
</dbReference>
<dbReference type="GO" id="GO:0004345">
    <property type="term" value="F:glucose-6-phosphate dehydrogenase activity"/>
    <property type="evidence" value="ECO:0007669"/>
    <property type="project" value="UniProtKB-UniRule"/>
</dbReference>
<evidence type="ECO:0000259" key="10">
    <source>
        <dbReference type="Pfam" id="PF02781"/>
    </source>
</evidence>
<proteinExistence type="inferred from homology"/>
<feature type="binding site" evidence="7">
    <location>
        <position position="67"/>
    </location>
    <ligand>
        <name>NADP(+)</name>
        <dbReference type="ChEBI" id="CHEBI:58349"/>
    </ligand>
</feature>
<dbReference type="PRINTS" id="PR00079">
    <property type="entry name" value="G6PDHDRGNASE"/>
</dbReference>
<keyword evidence="3 7" id="KW-0313">Glucose metabolism</keyword>
<dbReference type="FunFam" id="3.30.360.10:FF:000011">
    <property type="entry name" value="Glucose-6-phosphate 1-dehydrogenase"/>
    <property type="match status" value="1"/>
</dbReference>
<dbReference type="NCBIfam" id="NF009492">
    <property type="entry name" value="PRK12853.1-3"/>
    <property type="match status" value="1"/>
</dbReference>
<reference evidence="11 12" key="1">
    <citation type="submission" date="2018-08" db="EMBL/GenBank/DDBJ databases">
        <title>Isolation, diversity and antifungal activity of Actinobacteria from wheat.</title>
        <authorList>
            <person name="Han C."/>
        </authorList>
    </citation>
    <scope>NUCLEOTIDE SEQUENCE [LARGE SCALE GENOMIC DNA]</scope>
    <source>
        <strain evidence="11 12">NEAU-YY421</strain>
    </source>
</reference>
<dbReference type="Pfam" id="PF02781">
    <property type="entry name" value="G6PD_C"/>
    <property type="match status" value="1"/>
</dbReference>
<dbReference type="InterPro" id="IPR001282">
    <property type="entry name" value="G6P_DH"/>
</dbReference>
<comment type="catalytic activity">
    <reaction evidence="7">
        <text>D-glucose 6-phosphate + NADP(+) = 6-phospho-D-glucono-1,5-lactone + NADPH + H(+)</text>
        <dbReference type="Rhea" id="RHEA:15841"/>
        <dbReference type="ChEBI" id="CHEBI:15378"/>
        <dbReference type="ChEBI" id="CHEBI:57783"/>
        <dbReference type="ChEBI" id="CHEBI:57955"/>
        <dbReference type="ChEBI" id="CHEBI:58349"/>
        <dbReference type="ChEBI" id="CHEBI:61548"/>
        <dbReference type="EC" id="1.1.1.49"/>
    </reaction>
</comment>
<dbReference type="SUPFAM" id="SSF55347">
    <property type="entry name" value="Glyceraldehyde-3-phosphate dehydrogenase-like, C-terminal domain"/>
    <property type="match status" value="1"/>
</dbReference>
<dbReference type="SUPFAM" id="SSF51735">
    <property type="entry name" value="NAD(P)-binding Rossmann-fold domains"/>
    <property type="match status" value="1"/>
</dbReference>
<feature type="active site" description="Proton acceptor" evidence="7">
    <location>
        <position position="266"/>
    </location>
</feature>
<evidence type="ECO:0000256" key="7">
    <source>
        <dbReference type="HAMAP-Rule" id="MF_00966"/>
    </source>
</evidence>
<dbReference type="InterPro" id="IPR022675">
    <property type="entry name" value="G6P_DH_C"/>
</dbReference>
<evidence type="ECO:0000256" key="2">
    <source>
        <dbReference type="ARBA" id="ARBA00009975"/>
    </source>
</evidence>
<dbReference type="EC" id="1.1.1.49" evidence="7"/>
<keyword evidence="6 7" id="KW-0119">Carbohydrate metabolism</keyword>
<feature type="binding site" evidence="7">
    <location>
        <position position="204"/>
    </location>
    <ligand>
        <name>substrate</name>
    </ligand>
</feature>
<evidence type="ECO:0000256" key="6">
    <source>
        <dbReference type="ARBA" id="ARBA00023277"/>
    </source>
</evidence>
<dbReference type="Gene3D" id="3.30.360.10">
    <property type="entry name" value="Dihydrodipicolinate Reductase, domain 2"/>
    <property type="match status" value="1"/>
</dbReference>
<dbReference type="GO" id="GO:0005829">
    <property type="term" value="C:cytosol"/>
    <property type="evidence" value="ECO:0007669"/>
    <property type="project" value="TreeGrafter"/>
</dbReference>
<evidence type="ECO:0000256" key="4">
    <source>
        <dbReference type="ARBA" id="ARBA00022857"/>
    </source>
</evidence>
<feature type="domain" description="Glucose-6-phosphate dehydrogenase C-terminal" evidence="10">
    <location>
        <begin position="215"/>
        <end position="510"/>
    </location>
</feature>
<dbReference type="Gene3D" id="3.40.50.720">
    <property type="entry name" value="NAD(P)-binding Rossmann-like Domain"/>
    <property type="match status" value="1"/>
</dbReference>
<dbReference type="HAMAP" id="MF_00966">
    <property type="entry name" value="G6PD"/>
    <property type="match status" value="1"/>
</dbReference>
<feature type="binding site" evidence="7">
    <location>
        <position position="174"/>
    </location>
    <ligand>
        <name>NADP(+)</name>
        <dbReference type="ChEBI" id="CHEBI:58349"/>
    </ligand>
</feature>
<dbReference type="RefSeq" id="WP_128559849.1">
    <property type="nucleotide sequence ID" value="NZ_QUAK01000237.1"/>
</dbReference>
<evidence type="ECO:0000313" key="11">
    <source>
        <dbReference type="EMBL" id="RFU82451.1"/>
    </source>
</evidence>
<dbReference type="NCBIfam" id="TIGR00871">
    <property type="entry name" value="zwf"/>
    <property type="match status" value="1"/>
</dbReference>
<dbReference type="PANTHER" id="PTHR23429:SF0">
    <property type="entry name" value="GLUCOSE-6-PHOSPHATE 1-DEHYDROGENASE"/>
    <property type="match status" value="1"/>
</dbReference>
<dbReference type="GO" id="GO:0009051">
    <property type="term" value="P:pentose-phosphate shunt, oxidative branch"/>
    <property type="evidence" value="ECO:0007669"/>
    <property type="project" value="TreeGrafter"/>
</dbReference>
<evidence type="ECO:0000256" key="5">
    <source>
        <dbReference type="ARBA" id="ARBA00023002"/>
    </source>
</evidence>
<feature type="region of interest" description="Disordered" evidence="8">
    <location>
        <begin position="1"/>
        <end position="20"/>
    </location>
</feature>
<name>A0A372LUY9_9ACTN</name>
<evidence type="ECO:0000259" key="9">
    <source>
        <dbReference type="Pfam" id="PF00479"/>
    </source>
</evidence>
<gene>
    <name evidence="7" type="primary">zwf</name>
    <name evidence="11" type="ORF">DY218_33045</name>
</gene>
<dbReference type="PROSITE" id="PS00069">
    <property type="entry name" value="G6P_DEHYDROGENASE"/>
    <property type="match status" value="1"/>
</dbReference>